<keyword evidence="3" id="KW-1185">Reference proteome</keyword>
<name>A0A1R2C179_9CILI</name>
<dbReference type="OrthoDB" id="323852at2759"/>
<gene>
    <name evidence="2" type="ORF">SteCoe_16419</name>
</gene>
<evidence type="ECO:0000256" key="1">
    <source>
        <dbReference type="SAM" id="Coils"/>
    </source>
</evidence>
<evidence type="ECO:0000313" key="2">
    <source>
        <dbReference type="EMBL" id="OMJ82772.1"/>
    </source>
</evidence>
<accession>A0A1R2C179</accession>
<dbReference type="EMBL" id="MPUH01000327">
    <property type="protein sequence ID" value="OMJ82772.1"/>
    <property type="molecule type" value="Genomic_DNA"/>
</dbReference>
<sequence>MKTVEELKKTLNILKKALVTERDQKKEIASSLESTKARLSAMDLEIEKKISHIKTLTEKQQEIDEELVKVKDKLKSLPKAKPVSQKQSASARSIQALEQQNEKLKDEYLTLTRENKEDEEKAKNLKQDLEIFTKKLKKNDEESIEINNTFTKENKRIMKKIDILTEENLEISKNKTRASEKNSEIDEDTNRITRANKRMKQDVDNLKEFIKTKTELENRIIESIKSHEALELNLAKQLLKYKSDLLDANTFHQEFNVKIFSLMIKCQGVLVLKKDNKGEYVIELQYKGKCDTIFVKEVDDVYEHHTKDDRLVLCFRNKSKEILSEEKVRIVTRVRELMQRSLGISSL</sequence>
<protein>
    <submittedName>
        <fullName evidence="2">Uncharacterized protein</fullName>
    </submittedName>
</protein>
<dbReference type="Proteomes" id="UP000187209">
    <property type="component" value="Unassembled WGS sequence"/>
</dbReference>
<comment type="caution">
    <text evidence="2">The sequence shown here is derived from an EMBL/GenBank/DDBJ whole genome shotgun (WGS) entry which is preliminary data.</text>
</comment>
<reference evidence="2 3" key="1">
    <citation type="submission" date="2016-11" db="EMBL/GenBank/DDBJ databases">
        <title>The macronuclear genome of Stentor coeruleus: a giant cell with tiny introns.</title>
        <authorList>
            <person name="Slabodnick M."/>
            <person name="Ruby J.G."/>
            <person name="Reiff S.B."/>
            <person name="Swart E.C."/>
            <person name="Gosai S."/>
            <person name="Prabakaran S."/>
            <person name="Witkowska E."/>
            <person name="Larue G.E."/>
            <person name="Fisher S."/>
            <person name="Freeman R.M."/>
            <person name="Gunawardena J."/>
            <person name="Chu W."/>
            <person name="Stover N.A."/>
            <person name="Gregory B.D."/>
            <person name="Nowacki M."/>
            <person name="Derisi J."/>
            <person name="Roy S.W."/>
            <person name="Marshall W.F."/>
            <person name="Sood P."/>
        </authorList>
    </citation>
    <scope>NUCLEOTIDE SEQUENCE [LARGE SCALE GENOMIC DNA]</scope>
    <source>
        <strain evidence="2">WM001</strain>
    </source>
</reference>
<feature type="coiled-coil region" evidence="1">
    <location>
        <begin position="53"/>
        <end position="167"/>
    </location>
</feature>
<dbReference type="AlphaFoldDB" id="A0A1R2C179"/>
<organism evidence="2 3">
    <name type="scientific">Stentor coeruleus</name>
    <dbReference type="NCBI Taxonomy" id="5963"/>
    <lineage>
        <taxon>Eukaryota</taxon>
        <taxon>Sar</taxon>
        <taxon>Alveolata</taxon>
        <taxon>Ciliophora</taxon>
        <taxon>Postciliodesmatophora</taxon>
        <taxon>Heterotrichea</taxon>
        <taxon>Heterotrichida</taxon>
        <taxon>Stentoridae</taxon>
        <taxon>Stentor</taxon>
    </lineage>
</organism>
<keyword evidence="1" id="KW-0175">Coiled coil</keyword>
<evidence type="ECO:0000313" key="3">
    <source>
        <dbReference type="Proteomes" id="UP000187209"/>
    </source>
</evidence>
<proteinExistence type="predicted"/>